<reference evidence="1" key="1">
    <citation type="submission" date="2014-12" db="EMBL/GenBank/DDBJ databases">
        <title>Insight into the proteome of Arion vulgaris.</title>
        <authorList>
            <person name="Aradska J."/>
            <person name="Bulat T."/>
            <person name="Smidak R."/>
            <person name="Sarate P."/>
            <person name="Gangsoo J."/>
            <person name="Sialana F."/>
            <person name="Bilban M."/>
            <person name="Lubec G."/>
        </authorList>
    </citation>
    <scope>NUCLEOTIDE SEQUENCE</scope>
    <source>
        <tissue evidence="1">Skin</tissue>
    </source>
</reference>
<accession>A0A0B7AWY6</accession>
<proteinExistence type="predicted"/>
<gene>
    <name evidence="1" type="primary">ORF146722</name>
</gene>
<organism evidence="1">
    <name type="scientific">Arion vulgaris</name>
    <dbReference type="NCBI Taxonomy" id="1028688"/>
    <lineage>
        <taxon>Eukaryota</taxon>
        <taxon>Metazoa</taxon>
        <taxon>Spiralia</taxon>
        <taxon>Lophotrochozoa</taxon>
        <taxon>Mollusca</taxon>
        <taxon>Gastropoda</taxon>
        <taxon>Heterobranchia</taxon>
        <taxon>Euthyneura</taxon>
        <taxon>Panpulmonata</taxon>
        <taxon>Eupulmonata</taxon>
        <taxon>Stylommatophora</taxon>
        <taxon>Helicina</taxon>
        <taxon>Arionoidea</taxon>
        <taxon>Arionidae</taxon>
        <taxon>Arion</taxon>
    </lineage>
</organism>
<protein>
    <submittedName>
        <fullName evidence="1">Uncharacterized protein</fullName>
    </submittedName>
</protein>
<dbReference type="EMBL" id="HACG01038302">
    <property type="protein sequence ID" value="CEK85167.1"/>
    <property type="molecule type" value="Transcribed_RNA"/>
</dbReference>
<dbReference type="AlphaFoldDB" id="A0A0B7AWY6"/>
<sequence length="54" mass="6442">MKLILRTFDLCNCGIDKVASKYFLQRWSIYDDQRKLAYVINASSWQVLRRGKQT</sequence>
<name>A0A0B7AWY6_9EUPU</name>
<evidence type="ECO:0000313" key="1">
    <source>
        <dbReference type="EMBL" id="CEK85167.1"/>
    </source>
</evidence>